<gene>
    <name evidence="1" type="ORF">SEV965_LOCUS39929</name>
</gene>
<name>A0A815ZBY1_9BILA</name>
<feature type="non-terminal residue" evidence="1">
    <location>
        <position position="1"/>
    </location>
</feature>
<evidence type="ECO:0000313" key="2">
    <source>
        <dbReference type="Proteomes" id="UP000663889"/>
    </source>
</evidence>
<dbReference type="EMBL" id="CAJNOU010019527">
    <property type="protein sequence ID" value="CAF1582983.1"/>
    <property type="molecule type" value="Genomic_DNA"/>
</dbReference>
<reference evidence="1" key="1">
    <citation type="submission" date="2021-02" db="EMBL/GenBank/DDBJ databases">
        <authorList>
            <person name="Nowell W R."/>
        </authorList>
    </citation>
    <scope>NUCLEOTIDE SEQUENCE</scope>
</reference>
<protein>
    <submittedName>
        <fullName evidence="1">Uncharacterized protein</fullName>
    </submittedName>
</protein>
<dbReference type="Proteomes" id="UP000663889">
    <property type="component" value="Unassembled WGS sequence"/>
</dbReference>
<sequence>VLNCIDSYDYVYAMRQQQYGASLTDIDRFLLFTCWEYMPVVVLPSQSSTNSLYKIDSIYNIYDELLTRFEYALDQSSSITSS</sequence>
<comment type="caution">
    <text evidence="1">The sequence shown here is derived from an EMBL/GenBank/DDBJ whole genome shotgun (WGS) entry which is preliminary data.</text>
</comment>
<feature type="non-terminal residue" evidence="1">
    <location>
        <position position="82"/>
    </location>
</feature>
<evidence type="ECO:0000313" key="1">
    <source>
        <dbReference type="EMBL" id="CAF1582983.1"/>
    </source>
</evidence>
<dbReference type="AlphaFoldDB" id="A0A815ZBY1"/>
<organism evidence="1 2">
    <name type="scientific">Rotaria sordida</name>
    <dbReference type="NCBI Taxonomy" id="392033"/>
    <lineage>
        <taxon>Eukaryota</taxon>
        <taxon>Metazoa</taxon>
        <taxon>Spiralia</taxon>
        <taxon>Gnathifera</taxon>
        <taxon>Rotifera</taxon>
        <taxon>Eurotatoria</taxon>
        <taxon>Bdelloidea</taxon>
        <taxon>Philodinida</taxon>
        <taxon>Philodinidae</taxon>
        <taxon>Rotaria</taxon>
    </lineage>
</organism>
<accession>A0A815ZBY1</accession>
<proteinExistence type="predicted"/>